<dbReference type="EMBL" id="PFCB01000006">
    <property type="protein sequence ID" value="PIR74786.1"/>
    <property type="molecule type" value="Genomic_DNA"/>
</dbReference>
<feature type="transmembrane region" description="Helical" evidence="1">
    <location>
        <begin position="12"/>
        <end position="40"/>
    </location>
</feature>
<reference evidence="3" key="1">
    <citation type="submission" date="2017-09" db="EMBL/GenBank/DDBJ databases">
        <title>Depth-based differentiation of microbial function through sediment-hosted aquifers and enrichment of novel symbionts in the deep terrestrial subsurface.</title>
        <authorList>
            <person name="Probst A.J."/>
            <person name="Ladd B."/>
            <person name="Jarett J.K."/>
            <person name="Geller-Mcgrath D.E."/>
            <person name="Sieber C.M.K."/>
            <person name="Emerson J.B."/>
            <person name="Anantharaman K."/>
            <person name="Thomas B.C."/>
            <person name="Malmstrom R."/>
            <person name="Stieglmeier M."/>
            <person name="Klingl A."/>
            <person name="Woyke T."/>
            <person name="Ryan C.M."/>
            <person name="Banfield J.F."/>
        </authorList>
    </citation>
    <scope>NUCLEOTIDE SEQUENCE [LARGE SCALE GENOMIC DNA]</scope>
</reference>
<protein>
    <recommendedName>
        <fullName evidence="4">Mercury ion transport protein</fullName>
    </recommendedName>
</protein>
<evidence type="ECO:0008006" key="4">
    <source>
        <dbReference type="Google" id="ProtNLM"/>
    </source>
</evidence>
<feature type="transmembrane region" description="Helical" evidence="1">
    <location>
        <begin position="90"/>
        <end position="110"/>
    </location>
</feature>
<keyword evidence="1" id="KW-1133">Transmembrane helix</keyword>
<keyword evidence="1" id="KW-0472">Membrane</keyword>
<organism evidence="2 3">
    <name type="scientific">Candidatus Magasanikbacteria bacterium CG10_big_fil_rev_8_21_14_0_10_47_10</name>
    <dbReference type="NCBI Taxonomy" id="1974652"/>
    <lineage>
        <taxon>Bacteria</taxon>
        <taxon>Candidatus Magasanikiibacteriota</taxon>
    </lineage>
</organism>
<dbReference type="AlphaFoldDB" id="A0A2H0TTC3"/>
<sequence>MLTKKDIFKITWFPVLIASLCCFAPVILVLFGLSTVAFAASLSDVLYGQYKWWFRLVGLILLTISFVIYLRRSKGICTIDQAKQRRNEIINLALIVLSVGVIGYILWLYVGVELIGLWLGIWG</sequence>
<proteinExistence type="predicted"/>
<comment type="caution">
    <text evidence="2">The sequence shown here is derived from an EMBL/GenBank/DDBJ whole genome shotgun (WGS) entry which is preliminary data.</text>
</comment>
<accession>A0A2H0TTC3</accession>
<feature type="transmembrane region" description="Helical" evidence="1">
    <location>
        <begin position="52"/>
        <end position="70"/>
    </location>
</feature>
<evidence type="ECO:0000313" key="3">
    <source>
        <dbReference type="Proteomes" id="UP000230154"/>
    </source>
</evidence>
<dbReference type="Gene3D" id="1.10.287.910">
    <property type="entry name" value="bacterial mercury transporter, merf"/>
    <property type="match status" value="1"/>
</dbReference>
<name>A0A2H0TTC3_9BACT</name>
<keyword evidence="1" id="KW-0812">Transmembrane</keyword>
<evidence type="ECO:0000313" key="2">
    <source>
        <dbReference type="EMBL" id="PIR74786.1"/>
    </source>
</evidence>
<dbReference type="Proteomes" id="UP000230154">
    <property type="component" value="Unassembled WGS sequence"/>
</dbReference>
<evidence type="ECO:0000256" key="1">
    <source>
        <dbReference type="SAM" id="Phobius"/>
    </source>
</evidence>
<gene>
    <name evidence="2" type="ORF">COU35_00725</name>
</gene>